<feature type="transmembrane region" description="Helical" evidence="1">
    <location>
        <begin position="152"/>
        <end position="171"/>
    </location>
</feature>
<dbReference type="GO" id="GO:0080120">
    <property type="term" value="P:CAAX-box protein maturation"/>
    <property type="evidence" value="ECO:0007669"/>
    <property type="project" value="UniProtKB-ARBA"/>
</dbReference>
<keyword evidence="1" id="KW-1133">Transmembrane helix</keyword>
<dbReference type="PANTHER" id="PTHR39430:SF1">
    <property type="entry name" value="PROTEASE"/>
    <property type="match status" value="1"/>
</dbReference>
<organism evidence="3 4">
    <name type="scientific">Seinonella peptonophila</name>
    <dbReference type="NCBI Taxonomy" id="112248"/>
    <lineage>
        <taxon>Bacteria</taxon>
        <taxon>Bacillati</taxon>
        <taxon>Bacillota</taxon>
        <taxon>Bacilli</taxon>
        <taxon>Bacillales</taxon>
        <taxon>Thermoactinomycetaceae</taxon>
        <taxon>Seinonella</taxon>
    </lineage>
</organism>
<dbReference type="EMBL" id="FQVL01000010">
    <property type="protein sequence ID" value="SHF20075.1"/>
    <property type="molecule type" value="Genomic_DNA"/>
</dbReference>
<feature type="domain" description="CAAX prenyl protease 2/Lysostaphin resistance protein A-like" evidence="2">
    <location>
        <begin position="123"/>
        <end position="213"/>
    </location>
</feature>
<evidence type="ECO:0000313" key="4">
    <source>
        <dbReference type="Proteomes" id="UP000184476"/>
    </source>
</evidence>
<sequence length="294" mass="30971">MNVTPNKSRSKFTGRRILQLILQLVVVVVITALGSIGNGAVEGNAILTLLIGLATSAAVVLGYIWVVQRTERQAPLEMAKKGAGAAVGIGAMIGLVLFGAVILNLVFLDYYTVSGLGSPIGALGLFGVLTAAAVTEEVMFRGILFRIFEEWTGTWIALVITSMLFGLMHLANPNASLWGALAIALEAGGLLTAAYVATRRLWLPIGLHIGWNIAGGVIFSTEVSGNNTPQGLLDATLHGNILLTGGSFGPEASLYSVVFCVLTAIVFMWLAYRRGHVVPLRGDAHKTATAKSDQ</sequence>
<feature type="transmembrane region" description="Helical" evidence="1">
    <location>
        <begin position="252"/>
        <end position="272"/>
    </location>
</feature>
<feature type="transmembrane region" description="Helical" evidence="1">
    <location>
        <begin position="20"/>
        <end position="40"/>
    </location>
</feature>
<accession>A0A1M4ZQ69</accession>
<feature type="transmembrane region" description="Helical" evidence="1">
    <location>
        <begin position="86"/>
        <end position="108"/>
    </location>
</feature>
<feature type="transmembrane region" description="Helical" evidence="1">
    <location>
        <begin position="120"/>
        <end position="140"/>
    </location>
</feature>
<keyword evidence="1" id="KW-0812">Transmembrane</keyword>
<dbReference type="GO" id="GO:0004175">
    <property type="term" value="F:endopeptidase activity"/>
    <property type="evidence" value="ECO:0007669"/>
    <property type="project" value="UniProtKB-ARBA"/>
</dbReference>
<evidence type="ECO:0000259" key="2">
    <source>
        <dbReference type="Pfam" id="PF02517"/>
    </source>
</evidence>
<dbReference type="InterPro" id="IPR003675">
    <property type="entry name" value="Rce1/LyrA-like_dom"/>
</dbReference>
<name>A0A1M4ZQ69_9BACL</name>
<evidence type="ECO:0000313" key="3">
    <source>
        <dbReference type="EMBL" id="SHF20075.1"/>
    </source>
</evidence>
<proteinExistence type="predicted"/>
<dbReference type="PANTHER" id="PTHR39430">
    <property type="entry name" value="MEMBRANE-ASSOCIATED PROTEASE-RELATED"/>
    <property type="match status" value="1"/>
</dbReference>
<keyword evidence="1" id="KW-0472">Membrane</keyword>
<feature type="transmembrane region" description="Helical" evidence="1">
    <location>
        <begin position="177"/>
        <end position="196"/>
    </location>
</feature>
<keyword evidence="4" id="KW-1185">Reference proteome</keyword>
<dbReference type="Pfam" id="PF02517">
    <property type="entry name" value="Rce1-like"/>
    <property type="match status" value="1"/>
</dbReference>
<protein>
    <recommendedName>
        <fullName evidence="2">CAAX prenyl protease 2/Lysostaphin resistance protein A-like domain-containing protein</fullName>
    </recommendedName>
</protein>
<feature type="transmembrane region" description="Helical" evidence="1">
    <location>
        <begin position="201"/>
        <end position="219"/>
    </location>
</feature>
<feature type="transmembrane region" description="Helical" evidence="1">
    <location>
        <begin position="46"/>
        <end position="66"/>
    </location>
</feature>
<dbReference type="STRING" id="112248.SAMN05444392_11047"/>
<reference evidence="3 4" key="1">
    <citation type="submission" date="2016-11" db="EMBL/GenBank/DDBJ databases">
        <authorList>
            <person name="Jaros S."/>
            <person name="Januszkiewicz K."/>
            <person name="Wedrychowicz H."/>
        </authorList>
    </citation>
    <scope>NUCLEOTIDE SEQUENCE [LARGE SCALE GENOMIC DNA]</scope>
    <source>
        <strain evidence="3 4">DSM 44666</strain>
    </source>
</reference>
<gene>
    <name evidence="3" type="ORF">SAMN05444392_11047</name>
</gene>
<dbReference type="AlphaFoldDB" id="A0A1M4ZQ69"/>
<dbReference type="Proteomes" id="UP000184476">
    <property type="component" value="Unassembled WGS sequence"/>
</dbReference>
<evidence type="ECO:0000256" key="1">
    <source>
        <dbReference type="SAM" id="Phobius"/>
    </source>
</evidence>